<dbReference type="Gene3D" id="2.40.70.10">
    <property type="entry name" value="Acid Proteases"/>
    <property type="match status" value="1"/>
</dbReference>
<keyword evidence="1" id="KW-0064">Aspartyl protease</keyword>
<dbReference type="CDD" id="cd00303">
    <property type="entry name" value="retropepsin_like"/>
    <property type="match status" value="1"/>
</dbReference>
<feature type="region of interest" description="Disordered" evidence="2">
    <location>
        <begin position="528"/>
        <end position="633"/>
    </location>
</feature>
<name>A0ABR3EK05_9AGAR</name>
<dbReference type="PROSITE" id="PS00141">
    <property type="entry name" value="ASP_PROTEASE"/>
    <property type="match status" value="1"/>
</dbReference>
<gene>
    <name evidence="3" type="ORF">V5O48_018855</name>
</gene>
<sequence length="798" mass="85640">EQKPNLSSNAPSRSIRATSAQPSPTPHQSLNTTPLPGRTVQAPASKSRRIPTPSPPLSPVISDDDDDLIHLHTMSTLQPNSQGVAVVSMPSIRNPPVWSAGKIDLNVLILAQRHTVSYLHTKGKEAEKAKGAAIDIQTGFDANVEFSNWYQTNAATLNELDLDGFFVKAKERFLPHRWATQWASDIANTAQGEKTFKVWAEGALLKNNCLAKCAEQLSIATLIDRLTANASGWLKEALLDESEDSVAARALAVALCKGTADPTKGETFDAWISLVDKVERAYTAQFQTLQLMLSKRSASEAGIGKPSTTIPVAAAPSAYTAPPSYSSAPARSRNTNISTNTWGSSGDIWGAPASGASTPSFIASPYPDKLSDLEKVLLKVVAGCFTCRSPWQSHRSTRKGEQPLCTPCPRAGYVVRDITFIRNWIEKYPNGFNTAGGRGGAPQPQPTTFADFCARIHAAPEGYEMSQVKAMLREYEIQQRPPARPVSAVHINPGYVAAVSRRGSFPPSYVPYSNYSVVGAREPSFEADYDTSGSLGGDSPPSRNVKRRINGPVPTSLLPAPPIVSKSSQAQPAPPAPVTPASEHEVIKDLTNFTQKPSSPPVDGNNASDKDKTVDAPDGSGGTENDPKSVVSTPPIVAAVPSARSRVTPHIPVASVTHVPLVPLSVDPVYWNCKVPNKSTAPFLHRKVTAMIDSGSSVVLIRESIVDACGLPTLPLQEPIALDNAFSDSSSHSPSSSPLLLDRCVELRLEDYPGFWTSKPVYAIVSPSLVSDVILGMPFITTMLDEKLRRTKVCTEVK</sequence>
<feature type="region of interest" description="Disordered" evidence="2">
    <location>
        <begin position="1"/>
        <end position="65"/>
    </location>
</feature>
<feature type="non-terminal residue" evidence="3">
    <location>
        <position position="1"/>
    </location>
</feature>
<evidence type="ECO:0000256" key="1">
    <source>
        <dbReference type="ARBA" id="ARBA00022750"/>
    </source>
</evidence>
<dbReference type="Proteomes" id="UP001465976">
    <property type="component" value="Unassembled WGS sequence"/>
</dbReference>
<dbReference type="EMBL" id="JBAHYK010003772">
    <property type="protein sequence ID" value="KAL0563219.1"/>
    <property type="molecule type" value="Genomic_DNA"/>
</dbReference>
<accession>A0ABR3EK05</accession>
<feature type="compositionally biased region" description="Polar residues" evidence="2">
    <location>
        <begin position="1"/>
        <end position="34"/>
    </location>
</feature>
<keyword evidence="4" id="KW-1185">Reference proteome</keyword>
<protein>
    <submittedName>
        <fullName evidence="3">Uncharacterized protein</fullName>
    </submittedName>
</protein>
<comment type="caution">
    <text evidence="3">The sequence shown here is derived from an EMBL/GenBank/DDBJ whole genome shotgun (WGS) entry which is preliminary data.</text>
</comment>
<proteinExistence type="predicted"/>
<keyword evidence="1" id="KW-0378">Hydrolase</keyword>
<feature type="non-terminal residue" evidence="3">
    <location>
        <position position="798"/>
    </location>
</feature>
<dbReference type="InterPro" id="IPR001969">
    <property type="entry name" value="Aspartic_peptidase_AS"/>
</dbReference>
<organism evidence="3 4">
    <name type="scientific">Marasmius crinis-equi</name>
    <dbReference type="NCBI Taxonomy" id="585013"/>
    <lineage>
        <taxon>Eukaryota</taxon>
        <taxon>Fungi</taxon>
        <taxon>Dikarya</taxon>
        <taxon>Basidiomycota</taxon>
        <taxon>Agaricomycotina</taxon>
        <taxon>Agaricomycetes</taxon>
        <taxon>Agaricomycetidae</taxon>
        <taxon>Agaricales</taxon>
        <taxon>Marasmiineae</taxon>
        <taxon>Marasmiaceae</taxon>
        <taxon>Marasmius</taxon>
    </lineage>
</organism>
<dbReference type="InterPro" id="IPR021109">
    <property type="entry name" value="Peptidase_aspartic_dom_sf"/>
</dbReference>
<reference evidence="3 4" key="1">
    <citation type="submission" date="2024-02" db="EMBL/GenBank/DDBJ databases">
        <title>A draft genome for the cacao thread blight pathogen Marasmius crinis-equi.</title>
        <authorList>
            <person name="Cohen S.P."/>
            <person name="Baruah I.K."/>
            <person name="Amoako-Attah I."/>
            <person name="Bukari Y."/>
            <person name="Meinhardt L.W."/>
            <person name="Bailey B.A."/>
        </authorList>
    </citation>
    <scope>NUCLEOTIDE SEQUENCE [LARGE SCALE GENOMIC DNA]</scope>
    <source>
        <strain evidence="3 4">GH-76</strain>
    </source>
</reference>
<evidence type="ECO:0000256" key="2">
    <source>
        <dbReference type="SAM" id="MobiDB-lite"/>
    </source>
</evidence>
<evidence type="ECO:0000313" key="3">
    <source>
        <dbReference type="EMBL" id="KAL0563219.1"/>
    </source>
</evidence>
<evidence type="ECO:0000313" key="4">
    <source>
        <dbReference type="Proteomes" id="UP001465976"/>
    </source>
</evidence>
<keyword evidence="1" id="KW-0645">Protease</keyword>